<feature type="compositionally biased region" description="Basic and acidic residues" evidence="1">
    <location>
        <begin position="39"/>
        <end position="73"/>
    </location>
</feature>
<evidence type="ECO:0000313" key="2">
    <source>
        <dbReference type="EMBL" id="CAK9089632.1"/>
    </source>
</evidence>
<evidence type="ECO:0000256" key="1">
    <source>
        <dbReference type="SAM" id="MobiDB-lite"/>
    </source>
</evidence>
<keyword evidence="3" id="KW-1185">Reference proteome</keyword>
<protein>
    <submittedName>
        <fullName evidence="2">Uncharacterized protein</fullName>
    </submittedName>
</protein>
<feature type="compositionally biased region" description="Polar residues" evidence="1">
    <location>
        <begin position="221"/>
        <end position="231"/>
    </location>
</feature>
<feature type="compositionally biased region" description="Polar residues" evidence="1">
    <location>
        <begin position="181"/>
        <end position="207"/>
    </location>
</feature>
<dbReference type="Proteomes" id="UP001642464">
    <property type="component" value="Unassembled WGS sequence"/>
</dbReference>
<feature type="region of interest" description="Disordered" evidence="1">
    <location>
        <begin position="142"/>
        <end position="232"/>
    </location>
</feature>
<gene>
    <name evidence="2" type="ORF">SCF082_LOCUS42288</name>
</gene>
<proteinExistence type="predicted"/>
<dbReference type="EMBL" id="CAXAMM010039872">
    <property type="protein sequence ID" value="CAK9089632.1"/>
    <property type="molecule type" value="Genomic_DNA"/>
</dbReference>
<feature type="region of interest" description="Disordered" evidence="1">
    <location>
        <begin position="1"/>
        <end position="76"/>
    </location>
</feature>
<feature type="compositionally biased region" description="Basic and acidic residues" evidence="1">
    <location>
        <begin position="211"/>
        <end position="220"/>
    </location>
</feature>
<comment type="caution">
    <text evidence="2">The sequence shown here is derived from an EMBL/GenBank/DDBJ whole genome shotgun (WGS) entry which is preliminary data.</text>
</comment>
<sequence length="357" mass="40314">MATLSMMKNTDHQADAFGYIKDEESEEEQEEGGAISEDNILRKSHSEKPERRGSAPDLSKHRDIIKGLDNQERRRMRRASTTCIRWEKENPDLALRMPEKVREMHAMCQLAQQSIQAKAAGKVILDTKQAVVKNLDRRRRSSLTGQLGGGEDFQLASDPPSPTSVREVGLKAESLGPSVRPSASTRSLKHSFVTNESLQMRSATRSRLLSRVKDRKDQKDQNQISRAQFGSSRRFPRSAALLKRAQRQAGLLKVAAGAANQEVPSGMHMRPGRRAAFNLDSGERFVLPVPPDRPLASMHTQFRRRNMRENIMIFRARCEDDLTQQDLLDVELATAECEGEILRLCRKAEKLSPKKSY</sequence>
<evidence type="ECO:0000313" key="3">
    <source>
        <dbReference type="Proteomes" id="UP001642464"/>
    </source>
</evidence>
<name>A0ABP0QRU0_9DINO</name>
<reference evidence="2 3" key="1">
    <citation type="submission" date="2024-02" db="EMBL/GenBank/DDBJ databases">
        <authorList>
            <person name="Chen Y."/>
            <person name="Shah S."/>
            <person name="Dougan E. K."/>
            <person name="Thang M."/>
            <person name="Chan C."/>
        </authorList>
    </citation>
    <scope>NUCLEOTIDE SEQUENCE [LARGE SCALE GENOMIC DNA]</scope>
</reference>
<accession>A0ABP0QRU0</accession>
<organism evidence="2 3">
    <name type="scientific">Durusdinium trenchii</name>
    <dbReference type="NCBI Taxonomy" id="1381693"/>
    <lineage>
        <taxon>Eukaryota</taxon>
        <taxon>Sar</taxon>
        <taxon>Alveolata</taxon>
        <taxon>Dinophyceae</taxon>
        <taxon>Suessiales</taxon>
        <taxon>Symbiodiniaceae</taxon>
        <taxon>Durusdinium</taxon>
    </lineage>
</organism>